<organism evidence="1 2">
    <name type="scientific">Candidatus Undinarchaeum marinum</name>
    <dbReference type="NCBI Taxonomy" id="2756141"/>
    <lineage>
        <taxon>Archaea</taxon>
        <taxon>Candidatus Undinarchaeota</taxon>
        <taxon>Candidatus Undinarchaeia</taxon>
        <taxon>Candidatus Undinarchaeales</taxon>
        <taxon>Candidatus Undinarchaeaceae</taxon>
        <taxon>Candidatus Undinarchaeum</taxon>
    </lineage>
</organism>
<evidence type="ECO:0000313" key="1">
    <source>
        <dbReference type="EMBL" id="HIJ99864.1"/>
    </source>
</evidence>
<evidence type="ECO:0008006" key="3">
    <source>
        <dbReference type="Google" id="ProtNLM"/>
    </source>
</evidence>
<keyword evidence="2" id="KW-1185">Reference proteome</keyword>
<comment type="caution">
    <text evidence="1">The sequence shown here is derived from an EMBL/GenBank/DDBJ whole genome shotgun (WGS) entry which is preliminary data.</text>
</comment>
<dbReference type="Gene3D" id="2.40.10.230">
    <property type="entry name" value="Probable tRNA pseudouridine synthase domain"/>
    <property type="match status" value="1"/>
</dbReference>
<reference evidence="1 2" key="1">
    <citation type="journal article" name="Nat. Commun.">
        <title>Undinarchaeota illuminate DPANN phylogeny and the impact of gene transfer on archaeal evolution.</title>
        <authorList>
            <person name="Dombrowski N."/>
            <person name="Williams T.A."/>
            <person name="Sun J."/>
            <person name="Woodcroft B.J."/>
            <person name="Lee J.H."/>
            <person name="Minh B.Q."/>
            <person name="Rinke C."/>
            <person name="Spang A."/>
        </authorList>
    </citation>
    <scope>NUCLEOTIDE SEQUENCE [LARGE SCALE GENOMIC DNA]</scope>
    <source>
        <strain evidence="1">MAG_bin17</strain>
    </source>
</reference>
<dbReference type="EMBL" id="DVAD01000016">
    <property type="protein sequence ID" value="HIJ99864.1"/>
    <property type="molecule type" value="Genomic_DNA"/>
</dbReference>
<gene>
    <name evidence="1" type="ORF">H1011_03560</name>
</gene>
<name>A0A832V4B8_9ARCH</name>
<dbReference type="GO" id="GO:0001522">
    <property type="term" value="P:pseudouridine synthesis"/>
    <property type="evidence" value="ECO:0007669"/>
    <property type="project" value="InterPro"/>
</dbReference>
<dbReference type="SUPFAM" id="SSF50447">
    <property type="entry name" value="Translation proteins"/>
    <property type="match status" value="1"/>
</dbReference>
<dbReference type="GO" id="GO:0042254">
    <property type="term" value="P:ribosome biogenesis"/>
    <property type="evidence" value="ECO:0007669"/>
    <property type="project" value="InterPro"/>
</dbReference>
<accession>A0A832V4B8</accession>
<proteinExistence type="predicted"/>
<dbReference type="Proteomes" id="UP000604391">
    <property type="component" value="Unassembled WGS sequence"/>
</dbReference>
<dbReference type="InterPro" id="IPR007504">
    <property type="entry name" value="H/ACA_rnp_Gar1/Naf1"/>
</dbReference>
<sequence length="75" mass="8151">MGLLGKVLHLSKNGNIIVSSSKLRNLPRTGVKAFDSDRILVGKVSEVFGPVSSPYVSVKPFNKDNESMIGKMVYV</sequence>
<dbReference type="Pfam" id="PF04410">
    <property type="entry name" value="Gar1"/>
    <property type="match status" value="1"/>
</dbReference>
<dbReference type="InterPro" id="IPR009000">
    <property type="entry name" value="Transl_B-barrel_sf"/>
</dbReference>
<dbReference type="InterPro" id="IPR038664">
    <property type="entry name" value="Gar1/Naf1_Cbf5-bd_sf"/>
</dbReference>
<evidence type="ECO:0000313" key="2">
    <source>
        <dbReference type="Proteomes" id="UP000604391"/>
    </source>
</evidence>
<dbReference type="AlphaFoldDB" id="A0A832V4B8"/>
<protein>
    <recommendedName>
        <fullName evidence="3">H/ACA RNA-protein complex component Gar1</fullName>
    </recommendedName>
</protein>